<dbReference type="EMBL" id="JBDLOU010000013">
    <property type="protein sequence ID" value="MEX3738267.1"/>
    <property type="molecule type" value="Genomic_DNA"/>
</dbReference>
<feature type="domain" description="DUF4314" evidence="2">
    <location>
        <begin position="5"/>
        <end position="62"/>
    </location>
</feature>
<comment type="caution">
    <text evidence="3">The sequence shown here is derived from an EMBL/GenBank/DDBJ whole genome shotgun (WGS) entry which is preliminary data.</text>
</comment>
<organism evidence="3 4">
    <name type="scientific">Mycolicibacterium porcinum</name>
    <dbReference type="NCBI Taxonomy" id="39693"/>
    <lineage>
        <taxon>Bacteria</taxon>
        <taxon>Bacillati</taxon>
        <taxon>Actinomycetota</taxon>
        <taxon>Actinomycetes</taxon>
        <taxon>Mycobacteriales</taxon>
        <taxon>Mycobacteriaceae</taxon>
        <taxon>Mycolicibacterium</taxon>
    </lineage>
</organism>
<evidence type="ECO:0000256" key="1">
    <source>
        <dbReference type="SAM" id="MobiDB-lite"/>
    </source>
</evidence>
<feature type="region of interest" description="Disordered" evidence="1">
    <location>
        <begin position="1"/>
        <end position="23"/>
    </location>
</feature>
<accession>A0ABV3VDX3</accession>
<name>A0ABV3VDX3_9MYCO</name>
<dbReference type="RefSeq" id="WP_368572767.1">
    <property type="nucleotide sequence ID" value="NZ_JBDLOU010000013.1"/>
</dbReference>
<dbReference type="Proteomes" id="UP001558474">
    <property type="component" value="Unassembled WGS sequence"/>
</dbReference>
<evidence type="ECO:0000313" key="3">
    <source>
        <dbReference type="EMBL" id="MEX3738267.1"/>
    </source>
</evidence>
<evidence type="ECO:0000313" key="4">
    <source>
        <dbReference type="Proteomes" id="UP001558474"/>
    </source>
</evidence>
<dbReference type="Pfam" id="PF14192">
    <property type="entry name" value="DUF4314"/>
    <property type="match status" value="1"/>
</dbReference>
<dbReference type="InterPro" id="IPR025463">
    <property type="entry name" value="DUF4314"/>
</dbReference>
<sequence length="84" mass="9193">MTVQPGDRVQITGVMPDEPNPVPVGTQGTVVGVNLWAQQADVEWDNGRRLFLLLDVDPYKVIARAPEPTCKGMANPDAHREGEK</sequence>
<keyword evidence="4" id="KW-1185">Reference proteome</keyword>
<reference evidence="3 4" key="1">
    <citation type="submission" date="2024-04" db="EMBL/GenBank/DDBJ databases">
        <title>Genomic Markers of Mycobacteria.</title>
        <authorList>
            <person name="Soliman M.S."/>
            <person name="Elkholy A."/>
            <person name="Soliman N.S."/>
            <person name="Abbas A."/>
            <person name="Khayrat S."/>
            <person name="Shawky S."/>
        </authorList>
    </citation>
    <scope>NUCLEOTIDE SEQUENCE [LARGE SCALE GENOMIC DNA]</scope>
    <source>
        <strain evidence="3 4">Egy-CU-AM5</strain>
    </source>
</reference>
<gene>
    <name evidence="3" type="ORF">ABFW12_08460</name>
</gene>
<proteinExistence type="predicted"/>
<protein>
    <submittedName>
        <fullName evidence="3">DUF4314 domain-containing protein</fullName>
    </submittedName>
</protein>
<evidence type="ECO:0000259" key="2">
    <source>
        <dbReference type="Pfam" id="PF14192"/>
    </source>
</evidence>